<evidence type="ECO:0000256" key="2">
    <source>
        <dbReference type="ARBA" id="ARBA00005891"/>
    </source>
</evidence>
<evidence type="ECO:0000256" key="8">
    <source>
        <dbReference type="ARBA" id="ARBA00054758"/>
    </source>
</evidence>
<dbReference type="Proteomes" id="UP001283361">
    <property type="component" value="Unassembled WGS sequence"/>
</dbReference>
<name>A0AAE1B4W7_9GAST</name>
<dbReference type="InterPro" id="IPR029063">
    <property type="entry name" value="SAM-dependent_MTases_sf"/>
</dbReference>
<reference evidence="11" key="1">
    <citation type="journal article" date="2023" name="G3 (Bethesda)">
        <title>A reference genome for the long-term kleptoplast-retaining sea slug Elysia crispata morphotype clarki.</title>
        <authorList>
            <person name="Eastman K.E."/>
            <person name="Pendleton A.L."/>
            <person name="Shaikh M.A."/>
            <person name="Suttiyut T."/>
            <person name="Ogas R."/>
            <person name="Tomko P."/>
            <person name="Gavelis G."/>
            <person name="Widhalm J.R."/>
            <person name="Wisecaver J.H."/>
        </authorList>
    </citation>
    <scope>NUCLEOTIDE SEQUENCE</scope>
    <source>
        <strain evidence="11">ECLA1</strain>
    </source>
</reference>
<keyword evidence="12" id="KW-1185">Reference proteome</keyword>
<dbReference type="AlphaFoldDB" id="A0AAE1B4W7"/>
<dbReference type="GO" id="GO:0032259">
    <property type="term" value="P:methylation"/>
    <property type="evidence" value="ECO:0007669"/>
    <property type="project" value="UniProtKB-KW"/>
</dbReference>
<organism evidence="11 12">
    <name type="scientific">Elysia crispata</name>
    <name type="common">lettuce slug</name>
    <dbReference type="NCBI Taxonomy" id="231223"/>
    <lineage>
        <taxon>Eukaryota</taxon>
        <taxon>Metazoa</taxon>
        <taxon>Spiralia</taxon>
        <taxon>Lophotrochozoa</taxon>
        <taxon>Mollusca</taxon>
        <taxon>Gastropoda</taxon>
        <taxon>Heterobranchia</taxon>
        <taxon>Euthyneura</taxon>
        <taxon>Panpulmonata</taxon>
        <taxon>Sacoglossa</taxon>
        <taxon>Placobranchoidea</taxon>
        <taxon>Plakobranchidae</taxon>
        <taxon>Elysia</taxon>
    </lineage>
</organism>
<dbReference type="GO" id="GO:0035243">
    <property type="term" value="F:protein-arginine omega-N symmetric methyltransferase activity"/>
    <property type="evidence" value="ECO:0007669"/>
    <property type="project" value="UniProtKB-EC"/>
</dbReference>
<evidence type="ECO:0000256" key="4">
    <source>
        <dbReference type="ARBA" id="ARBA00022679"/>
    </source>
</evidence>
<dbReference type="EC" id="2.1.1.320" evidence="9"/>
<dbReference type="PANTHER" id="PTHR12049:SF7">
    <property type="entry name" value="PROTEIN ARGININE METHYLTRANSFERASE NDUFAF7, MITOCHONDRIAL"/>
    <property type="match status" value="1"/>
</dbReference>
<comment type="caution">
    <text evidence="11">The sequence shown here is derived from an EMBL/GenBank/DDBJ whole genome shotgun (WGS) entry which is preliminary data.</text>
</comment>
<keyword evidence="5" id="KW-0809">Transit peptide</keyword>
<evidence type="ECO:0000256" key="6">
    <source>
        <dbReference type="ARBA" id="ARBA00023128"/>
    </source>
</evidence>
<evidence type="ECO:0000256" key="7">
    <source>
        <dbReference type="ARBA" id="ARBA00048612"/>
    </source>
</evidence>
<dbReference type="InterPro" id="IPR038375">
    <property type="entry name" value="NDUFAF7_sf"/>
</dbReference>
<comment type="function">
    <text evidence="8">Arginine methyltransferase involved in the assembly or stability of mitochondrial NADH:ubiquinone oxidoreductase complex (complex I). Acts by mediating symmetric dimethylation of 'Arg-118' of NDUFS2 after it assembles into the complex I, stabilizing the early intermediate complex.</text>
</comment>
<evidence type="ECO:0000256" key="1">
    <source>
        <dbReference type="ARBA" id="ARBA00004173"/>
    </source>
</evidence>
<comment type="catalytic activity">
    <reaction evidence="7 9">
        <text>L-arginyl-[protein] + 2 S-adenosyl-L-methionine = N(omega),N(omega)'-dimethyl-L-arginyl-[protein] + 2 S-adenosyl-L-homocysteine + 2 H(+)</text>
        <dbReference type="Rhea" id="RHEA:48108"/>
        <dbReference type="Rhea" id="RHEA-COMP:10532"/>
        <dbReference type="Rhea" id="RHEA-COMP:11992"/>
        <dbReference type="ChEBI" id="CHEBI:15378"/>
        <dbReference type="ChEBI" id="CHEBI:29965"/>
        <dbReference type="ChEBI" id="CHEBI:57856"/>
        <dbReference type="ChEBI" id="CHEBI:59789"/>
        <dbReference type="ChEBI" id="CHEBI:88221"/>
        <dbReference type="EC" id="2.1.1.320"/>
    </reaction>
</comment>
<feature type="compositionally biased region" description="Polar residues" evidence="10">
    <location>
        <begin position="154"/>
        <end position="164"/>
    </location>
</feature>
<sequence length="421" mass="47293">MWPHQMQRRYSGSTKENDLLQHLKKRITMAGPLTVADYMKEVLTNPLSGYYMHRDVFGSAGDFITSPEISQMFGEMLGVWIVNEWLNCYNGQKIQIVELGPGRGTLADDMLRVFSQFPEFASKISLHLVEVSPALSHIQAIKLTGDTDSDEESTSQTAKESNITESEDGGPYRQEKSKYGPLVSWYKSLAEVPEQLSCYIGHEFLDALPIHKFHKTEKGWREVMIDIDPEKEGLRFVLAPSDTPASKAFLQVSPSEERSNLEVCPSAAIIVQEVTKRILQKGGYSLFADYGHSGEKGGTFRAFKKHKLHDPLEDPGTADLTADVDFSYLRKFTSDTVSVFGPITQEKFLTNMGIGYRLQALLQSASQDQWADLISGYKMLTSPEQMGERFKFFSITRKHNNDYAPAGFSDLHVKDDNSEGS</sequence>
<accession>A0AAE1B4W7</accession>
<dbReference type="EMBL" id="JAWDGP010000590">
    <property type="protein sequence ID" value="KAK3799210.1"/>
    <property type="molecule type" value="Genomic_DNA"/>
</dbReference>
<proteinExistence type="inferred from homology"/>
<evidence type="ECO:0000256" key="10">
    <source>
        <dbReference type="SAM" id="MobiDB-lite"/>
    </source>
</evidence>
<evidence type="ECO:0000256" key="5">
    <source>
        <dbReference type="ARBA" id="ARBA00022946"/>
    </source>
</evidence>
<evidence type="ECO:0000256" key="9">
    <source>
        <dbReference type="RuleBase" id="RU364114"/>
    </source>
</evidence>
<dbReference type="GO" id="GO:0032981">
    <property type="term" value="P:mitochondrial respiratory chain complex I assembly"/>
    <property type="evidence" value="ECO:0007669"/>
    <property type="project" value="TreeGrafter"/>
</dbReference>
<dbReference type="PANTHER" id="PTHR12049">
    <property type="entry name" value="PROTEIN ARGININE METHYLTRANSFERASE NDUFAF7, MITOCHONDRIAL"/>
    <property type="match status" value="1"/>
</dbReference>
<comment type="subcellular location">
    <subcellularLocation>
        <location evidence="1 9">Mitochondrion</location>
    </subcellularLocation>
</comment>
<keyword evidence="6 9" id="KW-0496">Mitochondrion</keyword>
<dbReference type="Gene3D" id="3.40.50.12710">
    <property type="match status" value="1"/>
</dbReference>
<dbReference type="Pfam" id="PF02636">
    <property type="entry name" value="Methyltransf_28"/>
    <property type="match status" value="1"/>
</dbReference>
<protein>
    <recommendedName>
        <fullName evidence="9">Protein arginine methyltransferase NDUFAF7</fullName>
        <ecNumber evidence="9">2.1.1.320</ecNumber>
    </recommendedName>
</protein>
<evidence type="ECO:0000256" key="3">
    <source>
        <dbReference type="ARBA" id="ARBA00022603"/>
    </source>
</evidence>
<gene>
    <name evidence="11" type="ORF">RRG08_054337</name>
</gene>
<dbReference type="GO" id="GO:0005739">
    <property type="term" value="C:mitochondrion"/>
    <property type="evidence" value="ECO:0007669"/>
    <property type="project" value="UniProtKB-SubCell"/>
</dbReference>
<dbReference type="FunFam" id="3.40.50.12710:FF:000001">
    <property type="entry name" value="Protein arginine methyltransferase NDUFAF7"/>
    <property type="match status" value="1"/>
</dbReference>
<evidence type="ECO:0000313" key="12">
    <source>
        <dbReference type="Proteomes" id="UP001283361"/>
    </source>
</evidence>
<keyword evidence="3 9" id="KW-0489">Methyltransferase</keyword>
<evidence type="ECO:0000313" key="11">
    <source>
        <dbReference type="EMBL" id="KAK3799210.1"/>
    </source>
</evidence>
<feature type="region of interest" description="Disordered" evidence="10">
    <location>
        <begin position="143"/>
        <end position="174"/>
    </location>
</feature>
<comment type="similarity">
    <text evidence="2 9">Belongs to the NDUFAF7 family.</text>
</comment>
<dbReference type="InterPro" id="IPR003788">
    <property type="entry name" value="NDUFAF7"/>
</dbReference>
<keyword evidence="4 9" id="KW-0808">Transferase</keyword>
<dbReference type="SUPFAM" id="SSF53335">
    <property type="entry name" value="S-adenosyl-L-methionine-dependent methyltransferases"/>
    <property type="match status" value="1"/>
</dbReference>